<comment type="catalytic activity">
    <reaction evidence="17">
        <text>Mg(2+)(out) + ATP + H2O = Mg(2+)(in) + ADP + phosphate + H(+)</text>
        <dbReference type="Rhea" id="RHEA:10260"/>
        <dbReference type="ChEBI" id="CHEBI:15377"/>
        <dbReference type="ChEBI" id="CHEBI:15378"/>
        <dbReference type="ChEBI" id="CHEBI:18420"/>
        <dbReference type="ChEBI" id="CHEBI:30616"/>
        <dbReference type="ChEBI" id="CHEBI:43474"/>
        <dbReference type="ChEBI" id="CHEBI:456216"/>
        <dbReference type="EC" id="7.2.2.14"/>
    </reaction>
</comment>
<keyword evidence="23" id="KW-0496">Mitochondrion</keyword>
<keyword evidence="14 18" id="KW-1133">Transmembrane helix</keyword>
<dbReference type="Pfam" id="PF00689">
    <property type="entry name" value="Cation_ATPase_C"/>
    <property type="match status" value="1"/>
</dbReference>
<dbReference type="InterPro" id="IPR001757">
    <property type="entry name" value="P_typ_ATPase"/>
</dbReference>
<evidence type="ECO:0000256" key="12">
    <source>
        <dbReference type="ARBA" id="ARBA00022842"/>
    </source>
</evidence>
<keyword evidence="24" id="KW-1185">Reference proteome</keyword>
<evidence type="ECO:0000256" key="3">
    <source>
        <dbReference type="ARBA" id="ARBA00008746"/>
    </source>
</evidence>
<keyword evidence="12" id="KW-0460">Magnesium</keyword>
<keyword evidence="9 18" id="KW-0812">Transmembrane</keyword>
<sequence length="986" mass="107969">MSNVAATLETLVAAHDQVSLVVEGSTGDAVEGANRERLANTLAVMYPDIADRKPLTHEQAARLQLLYGKNTIAANHSLKWYQVLYHSLAHPFNAVLAMLAIISGATGDIATLVTMCFMIGLSIVLRFVQEMKSEVAAESLKELVHTKASVIRFWAPPDDRDPSFEDVARMDQEEIEVVEINLADIVPGDWVKLSAGDMIPGDCQILQSKDLFISQSALTGEAMPCEKFVLQKPDRERHVSFVGAPKENVAAPPPPPTLWQKFAGFIWTHTPFLKVFKRDQAEDAVGAPNVSEAKLAADRPELDRSDLCFMNTSVVSGTATAVVLKTGSMTVFGELAAKLAKMRPENSFAIGVRHVSIMFLSVMGVMVPAVFLLAGLLGKGWTQAFLFAIAVGVGLTPEMLPMIVSANLAKGALTMSKEKAIVKRLDSIINLGAIDILCTDKTGTLTQDKVALVKHVNIDGSDSLFPLQMAFLNSHFQTGLKNLLDVAVMDFFGKACDTDATTQRFTKVDEIPFDFQRRRMSIVLKECSGHGRHTLVTKGAVDETLSVCTSVVDESTMKGNNIPSNLHAMPVVPFTAELRAQAKALSESLNANGLRVIVVAFKPLEERDIWTFSTKDEKDLIMCGMVAFLDPPKDSSAPAIKELHYRGIEVKVLTGDSPAVCKNICDQIGLPVKRIVTTSDLVGLDDAGLRQIAEEGTIFARLTPVEKATIVQALKSNNHAVGFLGDGINDAPALKQADVGISVDTATDVAKETADIILLEKSLLVLAKGVVVGRITFGNTMKYIKMALSSNFGNVFSIMVATAWLPFLPMDANQIVMQNLIYDFSQVSIPWDCMDDDYLLTPKRWQTREIFRYMMFLGPLSSPFDISTFIFMWFYYGIQTVDGNVALFQTAWFLEGLLTQTLIVHMIRTDKIPFVQSIASWPVVSATLFAMIVCVVVPYTPLGMALSMTPVPPFYYVYLIAAITGYCLLMSFVAKPLYIRLNGAWM</sequence>
<dbReference type="InterPro" id="IPR018303">
    <property type="entry name" value="ATPase_P-typ_P_site"/>
</dbReference>
<dbReference type="SUPFAM" id="SSF81665">
    <property type="entry name" value="Calcium ATPase, transmembrane domain M"/>
    <property type="match status" value="1"/>
</dbReference>
<dbReference type="SFLD" id="SFLDS00003">
    <property type="entry name" value="Haloacid_Dehalogenase"/>
    <property type="match status" value="1"/>
</dbReference>
<dbReference type="SUPFAM" id="SSF81653">
    <property type="entry name" value="Calcium ATPase, transduction domain A"/>
    <property type="match status" value="1"/>
</dbReference>
<keyword evidence="15 18" id="KW-0472">Membrane</keyword>
<accession>A0A0G4IS17</accession>
<organism evidence="22 24">
    <name type="scientific">Plasmodiophora brassicae</name>
    <name type="common">Clubroot disease agent</name>
    <dbReference type="NCBI Taxonomy" id="37360"/>
    <lineage>
        <taxon>Eukaryota</taxon>
        <taxon>Sar</taxon>
        <taxon>Rhizaria</taxon>
        <taxon>Endomyxa</taxon>
        <taxon>Phytomyxea</taxon>
        <taxon>Plasmodiophorida</taxon>
        <taxon>Plasmodiophoridae</taxon>
        <taxon>Plasmodiophora</taxon>
    </lineage>
</organism>
<dbReference type="Pfam" id="PF13246">
    <property type="entry name" value="Cation_ATPase"/>
    <property type="match status" value="1"/>
</dbReference>
<evidence type="ECO:0000256" key="9">
    <source>
        <dbReference type="ARBA" id="ARBA00022692"/>
    </source>
</evidence>
<evidence type="ECO:0000256" key="7">
    <source>
        <dbReference type="ARBA" id="ARBA00022519"/>
    </source>
</evidence>
<dbReference type="SFLD" id="SFLDG00002">
    <property type="entry name" value="C1.7:_P-type_atpase_like"/>
    <property type="match status" value="1"/>
</dbReference>
<dbReference type="InterPro" id="IPR023299">
    <property type="entry name" value="ATPase_P-typ_cyto_dom_N"/>
</dbReference>
<dbReference type="GO" id="GO:0015444">
    <property type="term" value="F:P-type magnesium transporter activity"/>
    <property type="evidence" value="ECO:0007669"/>
    <property type="project" value="UniProtKB-EC"/>
</dbReference>
<dbReference type="InterPro" id="IPR006415">
    <property type="entry name" value="P-type_ATPase_IIIB"/>
</dbReference>
<comment type="similarity">
    <text evidence="3">Belongs to the cation transport ATPase (P-type) (TC 3.A.3) family. Type IIIB subfamily.</text>
</comment>
<feature type="domain" description="Cation-transporting P-type ATPase N-terminal" evidence="21">
    <location>
        <begin position="55"/>
        <end position="103"/>
    </location>
</feature>
<dbReference type="GO" id="GO:0005524">
    <property type="term" value="F:ATP binding"/>
    <property type="evidence" value="ECO:0007669"/>
    <property type="project" value="UniProtKB-KW"/>
</dbReference>
<reference evidence="23 25" key="2">
    <citation type="submission" date="2018-03" db="EMBL/GenBank/DDBJ databases">
        <authorList>
            <person name="Fogelqvist J."/>
        </authorList>
    </citation>
    <scope>NUCLEOTIDE SEQUENCE [LARGE SCALE GENOMIC DNA]</scope>
</reference>
<dbReference type="PANTHER" id="PTHR42861">
    <property type="entry name" value="CALCIUM-TRANSPORTING ATPASE"/>
    <property type="match status" value="1"/>
</dbReference>
<dbReference type="NCBIfam" id="TIGR01494">
    <property type="entry name" value="ATPase_P-type"/>
    <property type="match status" value="2"/>
</dbReference>
<proteinExistence type="inferred from homology"/>
<dbReference type="SUPFAM" id="SSF56784">
    <property type="entry name" value="HAD-like"/>
    <property type="match status" value="1"/>
</dbReference>
<evidence type="ECO:0000256" key="1">
    <source>
        <dbReference type="ARBA" id="ARBA00003954"/>
    </source>
</evidence>
<dbReference type="SFLD" id="SFLDF00027">
    <property type="entry name" value="p-type_atpase"/>
    <property type="match status" value="1"/>
</dbReference>
<dbReference type="Gene3D" id="3.40.50.1000">
    <property type="entry name" value="HAD superfamily/HAD-like"/>
    <property type="match status" value="1"/>
</dbReference>
<keyword evidence="7" id="KW-0997">Cell inner membrane</keyword>
<dbReference type="CDD" id="cd02077">
    <property type="entry name" value="P-type_ATPase_Mg"/>
    <property type="match status" value="1"/>
</dbReference>
<gene>
    <name evidence="22" type="ORF">PBRA_006078</name>
    <name evidence="23" type="ORF">PLBR_LOCUS5390</name>
</gene>
<feature type="transmembrane region" description="Helical" evidence="18">
    <location>
        <begin position="919"/>
        <end position="942"/>
    </location>
</feature>
<feature type="transmembrane region" description="Helical" evidence="18">
    <location>
        <begin position="109"/>
        <end position="128"/>
    </location>
</feature>
<evidence type="ECO:0000256" key="11">
    <source>
        <dbReference type="ARBA" id="ARBA00022840"/>
    </source>
</evidence>
<dbReference type="GO" id="GO:0016887">
    <property type="term" value="F:ATP hydrolysis activity"/>
    <property type="evidence" value="ECO:0007669"/>
    <property type="project" value="InterPro"/>
</dbReference>
<feature type="transmembrane region" description="Helical" evidence="18">
    <location>
        <begin position="83"/>
        <end position="103"/>
    </location>
</feature>
<evidence type="ECO:0000259" key="20">
    <source>
        <dbReference type="Pfam" id="PF00689"/>
    </source>
</evidence>
<evidence type="ECO:0000259" key="21">
    <source>
        <dbReference type="Pfam" id="PF00690"/>
    </source>
</evidence>
<dbReference type="Gene3D" id="2.70.150.10">
    <property type="entry name" value="Calcium-transporting ATPase, cytoplasmic transduction domain A"/>
    <property type="match status" value="1"/>
</dbReference>
<evidence type="ECO:0000256" key="6">
    <source>
        <dbReference type="ARBA" id="ARBA00022475"/>
    </source>
</evidence>
<feature type="transmembrane region" description="Helical" evidence="18">
    <location>
        <begin position="853"/>
        <end position="875"/>
    </location>
</feature>
<keyword evidence="13" id="KW-1278">Translocase</keyword>
<dbReference type="PRINTS" id="PR01836">
    <property type="entry name" value="MGATPASE"/>
</dbReference>
<dbReference type="OMA" id="WTQEMVI"/>
<dbReference type="Gene3D" id="1.20.1110.10">
    <property type="entry name" value="Calcium-transporting ATPase, transmembrane domain"/>
    <property type="match status" value="1"/>
</dbReference>
<evidence type="ECO:0000256" key="8">
    <source>
        <dbReference type="ARBA" id="ARBA00022553"/>
    </source>
</evidence>
<evidence type="ECO:0000313" key="25">
    <source>
        <dbReference type="Proteomes" id="UP000290189"/>
    </source>
</evidence>
<dbReference type="GO" id="GO:0005886">
    <property type="term" value="C:plasma membrane"/>
    <property type="evidence" value="ECO:0007669"/>
    <property type="project" value="UniProtKB-SubCell"/>
</dbReference>
<evidence type="ECO:0000256" key="13">
    <source>
        <dbReference type="ARBA" id="ARBA00022967"/>
    </source>
</evidence>
<dbReference type="EC" id="7.2.2.14" evidence="4"/>
<feature type="transmembrane region" description="Helical" evidence="18">
    <location>
        <begin position="384"/>
        <end position="409"/>
    </location>
</feature>
<evidence type="ECO:0000256" key="4">
    <source>
        <dbReference type="ARBA" id="ARBA00012786"/>
    </source>
</evidence>
<dbReference type="Proteomes" id="UP000039324">
    <property type="component" value="Unassembled WGS sequence"/>
</dbReference>
<dbReference type="Pfam" id="PF00690">
    <property type="entry name" value="Cation_ATPase_N"/>
    <property type="match status" value="1"/>
</dbReference>
<dbReference type="OrthoDB" id="158672at2759"/>
<evidence type="ECO:0000256" key="18">
    <source>
        <dbReference type="SAM" id="Phobius"/>
    </source>
</evidence>
<dbReference type="NCBIfam" id="TIGR01524">
    <property type="entry name" value="ATPase-IIIB_Mg"/>
    <property type="match status" value="1"/>
</dbReference>
<keyword evidence="10" id="KW-0547">Nucleotide-binding</keyword>
<evidence type="ECO:0000313" key="23">
    <source>
        <dbReference type="EMBL" id="SPQ98175.1"/>
    </source>
</evidence>
<comment type="subcellular location">
    <subcellularLocation>
        <location evidence="2">Cell inner membrane</location>
        <topology evidence="2">Multi-pass membrane protein</topology>
    </subcellularLocation>
</comment>
<feature type="transmembrane region" description="Helical" evidence="18">
    <location>
        <begin position="357"/>
        <end position="378"/>
    </location>
</feature>
<geneLocation type="mitochondrion" evidence="23"/>
<keyword evidence="8" id="KW-0597">Phosphoprotein</keyword>
<dbReference type="AlphaFoldDB" id="A0A0G4IS17"/>
<dbReference type="PROSITE" id="PS00154">
    <property type="entry name" value="ATPASE_E1_E2"/>
    <property type="match status" value="1"/>
</dbReference>
<feature type="transmembrane region" description="Helical" evidence="18">
    <location>
        <begin position="887"/>
        <end position="907"/>
    </location>
</feature>
<evidence type="ECO:0000256" key="17">
    <source>
        <dbReference type="ARBA" id="ARBA00047295"/>
    </source>
</evidence>
<dbReference type="InterPro" id="IPR023298">
    <property type="entry name" value="ATPase_P-typ_TM_dom_sf"/>
</dbReference>
<evidence type="ECO:0000313" key="24">
    <source>
        <dbReference type="Proteomes" id="UP000039324"/>
    </source>
</evidence>
<evidence type="ECO:0000313" key="22">
    <source>
        <dbReference type="EMBL" id="CEO97964.1"/>
    </source>
</evidence>
<evidence type="ECO:0000256" key="14">
    <source>
        <dbReference type="ARBA" id="ARBA00022989"/>
    </source>
</evidence>
<dbReference type="InterPro" id="IPR008250">
    <property type="entry name" value="ATPase_P-typ_transduc_dom_A_sf"/>
</dbReference>
<dbReference type="Proteomes" id="UP000290189">
    <property type="component" value="Unassembled WGS sequence"/>
</dbReference>
<evidence type="ECO:0000256" key="10">
    <source>
        <dbReference type="ARBA" id="ARBA00022741"/>
    </source>
</evidence>
<dbReference type="EMBL" id="OVEO01000009">
    <property type="protein sequence ID" value="SPQ98175.1"/>
    <property type="molecule type" value="Genomic_DNA"/>
</dbReference>
<feature type="domain" description="Cation-transporting P-type ATPase C-terminal" evidence="20">
    <location>
        <begin position="807"/>
        <end position="972"/>
    </location>
</feature>
<feature type="domain" description="P-type ATPase A" evidence="19">
    <location>
        <begin position="174"/>
        <end position="338"/>
    </location>
</feature>
<feature type="transmembrane region" description="Helical" evidence="18">
    <location>
        <begin position="954"/>
        <end position="974"/>
    </location>
</feature>
<dbReference type="Gene3D" id="3.40.1110.10">
    <property type="entry name" value="Calcium-transporting ATPase, cytoplasmic domain N"/>
    <property type="match status" value="1"/>
</dbReference>
<protein>
    <recommendedName>
        <fullName evidence="5">Magnesium-transporting ATPase, P-type 1</fullName>
        <ecNumber evidence="4">7.2.2.14</ecNumber>
    </recommendedName>
    <alternativeName>
        <fullName evidence="16">Mg(2+) transport ATPase, P-type 1</fullName>
    </alternativeName>
</protein>
<dbReference type="InterPro" id="IPR004014">
    <property type="entry name" value="ATPase_P-typ_cation-transptr_N"/>
</dbReference>
<dbReference type="Pfam" id="PF00122">
    <property type="entry name" value="E1-E2_ATPase"/>
    <property type="match status" value="1"/>
</dbReference>
<dbReference type="InterPro" id="IPR023214">
    <property type="entry name" value="HAD_sf"/>
</dbReference>
<dbReference type="EMBL" id="CDSF01000081">
    <property type="protein sequence ID" value="CEO97964.1"/>
    <property type="molecule type" value="Genomic_DNA"/>
</dbReference>
<reference evidence="22 24" key="1">
    <citation type="submission" date="2015-02" db="EMBL/GenBank/DDBJ databases">
        <authorList>
            <person name="Chooi Y.-H."/>
        </authorList>
    </citation>
    <scope>NUCLEOTIDE SEQUENCE [LARGE SCALE GENOMIC DNA]</scope>
    <source>
        <strain evidence="22">E3</strain>
    </source>
</reference>
<keyword evidence="6" id="KW-1003">Cell membrane</keyword>
<evidence type="ECO:0000256" key="5">
    <source>
        <dbReference type="ARBA" id="ARBA00013555"/>
    </source>
</evidence>
<evidence type="ECO:0000256" key="15">
    <source>
        <dbReference type="ARBA" id="ARBA00023136"/>
    </source>
</evidence>
<keyword evidence="11" id="KW-0067">ATP-binding</keyword>
<dbReference type="InterPro" id="IPR059000">
    <property type="entry name" value="ATPase_P-type_domA"/>
</dbReference>
<dbReference type="InterPro" id="IPR036412">
    <property type="entry name" value="HAD-like_sf"/>
</dbReference>
<evidence type="ECO:0000256" key="16">
    <source>
        <dbReference type="ARBA" id="ARBA00029806"/>
    </source>
</evidence>
<dbReference type="STRING" id="37360.A0A0G4IS17"/>
<name>A0A0G4IS17_PLABS</name>
<comment type="function">
    <text evidence="1">Mediates magnesium influx to the cytosol.</text>
</comment>
<evidence type="ECO:0000256" key="2">
    <source>
        <dbReference type="ARBA" id="ARBA00004429"/>
    </source>
</evidence>
<dbReference type="InterPro" id="IPR006068">
    <property type="entry name" value="ATPase_P-typ_cation-transptr_C"/>
</dbReference>
<evidence type="ECO:0000259" key="19">
    <source>
        <dbReference type="Pfam" id="PF00122"/>
    </source>
</evidence>
<dbReference type="InterPro" id="IPR044492">
    <property type="entry name" value="P_typ_ATPase_HD_dom"/>
</dbReference>